<evidence type="ECO:0008006" key="2">
    <source>
        <dbReference type="Google" id="ProtNLM"/>
    </source>
</evidence>
<gene>
    <name evidence="1" type="ORF">S01H1_51683</name>
</gene>
<feature type="non-terminal residue" evidence="1">
    <location>
        <position position="175"/>
    </location>
</feature>
<evidence type="ECO:0000313" key="1">
    <source>
        <dbReference type="EMBL" id="GAG25110.1"/>
    </source>
</evidence>
<organism evidence="1">
    <name type="scientific">marine sediment metagenome</name>
    <dbReference type="NCBI Taxonomy" id="412755"/>
    <lineage>
        <taxon>unclassified sequences</taxon>
        <taxon>metagenomes</taxon>
        <taxon>ecological metagenomes</taxon>
    </lineage>
</organism>
<dbReference type="GO" id="GO:0046872">
    <property type="term" value="F:metal ion binding"/>
    <property type="evidence" value="ECO:0007669"/>
    <property type="project" value="InterPro"/>
</dbReference>
<sequence>MSMELISSLAVENESRLIILVADGLGGLDSGPGGKTALECARTPNLDELACRSSLGQLDPITPGVTPGSGPAHMSLFGYDPLKYVVERGALSAAGVDFPMEEADIAARANFATIDSVGNVTDRRAGRIPTQKCIELCELLEKKVAVEGAEIFVKPEKEHRAAIIFRGGNLSPDVC</sequence>
<dbReference type="EMBL" id="BARS01033362">
    <property type="protein sequence ID" value="GAG25110.1"/>
    <property type="molecule type" value="Genomic_DNA"/>
</dbReference>
<dbReference type="SUPFAM" id="SSF53649">
    <property type="entry name" value="Alkaline phosphatase-like"/>
    <property type="match status" value="1"/>
</dbReference>
<accession>X0W3I8</accession>
<dbReference type="PANTHER" id="PTHR31209">
    <property type="entry name" value="COFACTOR-INDEPENDENT PHOSPHOGLYCERATE MUTASE"/>
    <property type="match status" value="1"/>
</dbReference>
<protein>
    <recommendedName>
        <fullName evidence="2">Metalloenzyme domain-containing protein</fullName>
    </recommendedName>
</protein>
<name>X0W3I8_9ZZZZ</name>
<comment type="caution">
    <text evidence="1">The sequence shown here is derived from an EMBL/GenBank/DDBJ whole genome shotgun (WGS) entry which is preliminary data.</text>
</comment>
<reference evidence="1" key="1">
    <citation type="journal article" date="2014" name="Front. Microbiol.">
        <title>High frequency of phylogenetically diverse reductive dehalogenase-homologous genes in deep subseafloor sedimentary metagenomes.</title>
        <authorList>
            <person name="Kawai M."/>
            <person name="Futagami T."/>
            <person name="Toyoda A."/>
            <person name="Takaki Y."/>
            <person name="Nishi S."/>
            <person name="Hori S."/>
            <person name="Arai W."/>
            <person name="Tsubouchi T."/>
            <person name="Morono Y."/>
            <person name="Uchiyama I."/>
            <person name="Ito T."/>
            <person name="Fujiyama A."/>
            <person name="Inagaki F."/>
            <person name="Takami H."/>
        </authorList>
    </citation>
    <scope>NUCLEOTIDE SEQUENCE</scope>
    <source>
        <strain evidence="1">Expedition CK06-06</strain>
    </source>
</reference>
<dbReference type="Pfam" id="PF10143">
    <property type="entry name" value="PhosphMutase"/>
    <property type="match status" value="1"/>
</dbReference>
<dbReference type="PANTHER" id="PTHR31209:SF0">
    <property type="entry name" value="METALLOENZYME DOMAIN-CONTAINING PROTEIN"/>
    <property type="match status" value="1"/>
</dbReference>
<proteinExistence type="predicted"/>
<dbReference type="InterPro" id="IPR042253">
    <property type="entry name" value="Pglycerate_mutase_ApgM_sf"/>
</dbReference>
<dbReference type="GO" id="GO:0006096">
    <property type="term" value="P:glycolytic process"/>
    <property type="evidence" value="ECO:0007669"/>
    <property type="project" value="UniProtKB-KW"/>
</dbReference>
<dbReference type="AlphaFoldDB" id="X0W3I8"/>
<dbReference type="Gene3D" id="3.30.70.2130">
    <property type="entry name" value="Metalloenzyme domain"/>
    <property type="match status" value="1"/>
</dbReference>
<dbReference type="GO" id="GO:0004619">
    <property type="term" value="F:phosphoglycerate mutase activity"/>
    <property type="evidence" value="ECO:0007669"/>
    <property type="project" value="UniProtKB-EC"/>
</dbReference>
<dbReference type="InterPro" id="IPR004456">
    <property type="entry name" value="Pglycerate_mutase_ApgM"/>
</dbReference>
<dbReference type="InterPro" id="IPR017850">
    <property type="entry name" value="Alkaline_phosphatase_core_sf"/>
</dbReference>